<name>A0A8J2VCM1_9BACL</name>
<gene>
    <name evidence="3 4" type="primary">scpA</name>
    <name evidence="4" type="ORF">GCM10011571_10320</name>
</gene>
<evidence type="ECO:0000256" key="3">
    <source>
        <dbReference type="HAMAP-Rule" id="MF_01805"/>
    </source>
</evidence>
<dbReference type="Proteomes" id="UP000625210">
    <property type="component" value="Unassembled WGS sequence"/>
</dbReference>
<dbReference type="PANTHER" id="PTHR33969:SF2">
    <property type="entry name" value="SEGREGATION AND CONDENSATION PROTEIN A"/>
    <property type="match status" value="1"/>
</dbReference>
<evidence type="ECO:0000256" key="1">
    <source>
        <dbReference type="ARBA" id="ARBA00022829"/>
    </source>
</evidence>
<reference evidence="4" key="2">
    <citation type="submission" date="2020-09" db="EMBL/GenBank/DDBJ databases">
        <authorList>
            <person name="Sun Q."/>
            <person name="Zhou Y."/>
        </authorList>
    </citation>
    <scope>NUCLEOTIDE SEQUENCE</scope>
    <source>
        <strain evidence="4">CGMCC 1.15179</strain>
    </source>
</reference>
<reference evidence="4" key="1">
    <citation type="journal article" date="2014" name="Int. J. Syst. Evol. Microbiol.">
        <title>Complete genome sequence of Corynebacterium casei LMG S-19264T (=DSM 44701T), isolated from a smear-ripened cheese.</title>
        <authorList>
            <consortium name="US DOE Joint Genome Institute (JGI-PGF)"/>
            <person name="Walter F."/>
            <person name="Albersmeier A."/>
            <person name="Kalinowski J."/>
            <person name="Ruckert C."/>
        </authorList>
    </citation>
    <scope>NUCLEOTIDE SEQUENCE</scope>
    <source>
        <strain evidence="4">CGMCC 1.15179</strain>
    </source>
</reference>
<proteinExistence type="inferred from homology"/>
<organism evidence="4 5">
    <name type="scientific">Marinithermofilum abyssi</name>
    <dbReference type="NCBI Taxonomy" id="1571185"/>
    <lineage>
        <taxon>Bacteria</taxon>
        <taxon>Bacillati</taxon>
        <taxon>Bacillota</taxon>
        <taxon>Bacilli</taxon>
        <taxon>Bacillales</taxon>
        <taxon>Thermoactinomycetaceae</taxon>
        <taxon>Marinithermofilum</taxon>
    </lineage>
</organism>
<keyword evidence="1 3" id="KW-0159">Chromosome partition</keyword>
<evidence type="ECO:0000313" key="5">
    <source>
        <dbReference type="Proteomes" id="UP000625210"/>
    </source>
</evidence>
<dbReference type="Gene3D" id="1.10.10.580">
    <property type="entry name" value="Structural maintenance of chromosome 1. Chain E"/>
    <property type="match status" value="1"/>
</dbReference>
<comment type="similarity">
    <text evidence="3">Belongs to the ScpA family.</text>
</comment>
<comment type="subunit">
    <text evidence="3">Component of a cohesin-like complex composed of ScpA, ScpB and the Smc homodimer, in which ScpA and ScpB bind to the head domain of Smc. The presence of the three proteins is required for the association of the complex with DNA.</text>
</comment>
<evidence type="ECO:0000313" key="4">
    <source>
        <dbReference type="EMBL" id="GGE10952.1"/>
    </source>
</evidence>
<comment type="subcellular location">
    <subcellularLocation>
        <location evidence="3">Cytoplasm</location>
    </subcellularLocation>
    <text evidence="3">Associated with two foci at the outer edges of the nucleoid region in young cells, and at four foci within both cell halves in older cells.</text>
</comment>
<keyword evidence="3" id="KW-0132">Cell division</keyword>
<dbReference type="HAMAP" id="MF_01805">
    <property type="entry name" value="ScpA"/>
    <property type="match status" value="1"/>
</dbReference>
<keyword evidence="5" id="KW-1185">Reference proteome</keyword>
<dbReference type="GO" id="GO:0051301">
    <property type="term" value="P:cell division"/>
    <property type="evidence" value="ECO:0007669"/>
    <property type="project" value="UniProtKB-KW"/>
</dbReference>
<dbReference type="Gene3D" id="6.10.250.2410">
    <property type="match status" value="1"/>
</dbReference>
<dbReference type="InterPro" id="IPR003768">
    <property type="entry name" value="ScpA"/>
</dbReference>
<dbReference type="GO" id="GO:0007059">
    <property type="term" value="P:chromosome segregation"/>
    <property type="evidence" value="ECO:0007669"/>
    <property type="project" value="UniProtKB-UniRule"/>
</dbReference>
<dbReference type="PANTHER" id="PTHR33969">
    <property type="entry name" value="SEGREGATION AND CONDENSATION PROTEIN A"/>
    <property type="match status" value="1"/>
</dbReference>
<comment type="caution">
    <text evidence="4">The sequence shown here is derived from an EMBL/GenBank/DDBJ whole genome shotgun (WGS) entry which is preliminary data.</text>
</comment>
<comment type="function">
    <text evidence="3">Participates in chromosomal partition during cell division. May act via the formation of a condensin-like complex containing Smc and ScpB that pull DNA away from mid-cell into both cell halves.</text>
</comment>
<evidence type="ECO:0000256" key="2">
    <source>
        <dbReference type="ARBA" id="ARBA00044777"/>
    </source>
</evidence>
<accession>A0A8J2VCM1</accession>
<sequence length="257" mass="29969">MDVQIKLESFEGPLDLLLHLIDRAEVDVCDIPIARITEQYMAVLSTMRELELEIASEFLLMAAHLLAIKSRMLLPRPEPEDPLMDYMDEEEVLDPREELVQRLLEYKKYKRLSEVLREREEFRSQVYTRPPMDLTPYAKESNPVEGISPDDLLEAFVEVLRNRREAETSSTAQLTRDEISVSDRMEEIAKLLYASGGSLRFSQLLQTRWITRERVITTFLALLELLKTKRVWIRQEQLFDDMRIEAPPGEEGTLVEA</sequence>
<keyword evidence="3" id="KW-0963">Cytoplasm</keyword>
<dbReference type="AlphaFoldDB" id="A0A8J2VCM1"/>
<dbReference type="GO" id="GO:0006260">
    <property type="term" value="P:DNA replication"/>
    <property type="evidence" value="ECO:0007669"/>
    <property type="project" value="UniProtKB-UniRule"/>
</dbReference>
<dbReference type="InterPro" id="IPR023093">
    <property type="entry name" value="ScpA-like_C"/>
</dbReference>
<protein>
    <recommendedName>
        <fullName evidence="2 3">Segregation and condensation protein A</fullName>
    </recommendedName>
</protein>
<dbReference type="GO" id="GO:0005737">
    <property type="term" value="C:cytoplasm"/>
    <property type="evidence" value="ECO:0007669"/>
    <property type="project" value="UniProtKB-SubCell"/>
</dbReference>
<dbReference type="RefSeq" id="WP_188646839.1">
    <property type="nucleotide sequence ID" value="NZ_BMHQ01000003.1"/>
</dbReference>
<keyword evidence="3" id="KW-0131">Cell cycle</keyword>
<dbReference type="Pfam" id="PF02616">
    <property type="entry name" value="SMC_ScpA"/>
    <property type="match status" value="1"/>
</dbReference>
<dbReference type="EMBL" id="BMHQ01000003">
    <property type="protein sequence ID" value="GGE10952.1"/>
    <property type="molecule type" value="Genomic_DNA"/>
</dbReference>